<dbReference type="InterPro" id="IPR015943">
    <property type="entry name" value="WD40/YVTN_repeat-like_dom_sf"/>
</dbReference>
<dbReference type="SMART" id="SM00320">
    <property type="entry name" value="WD40"/>
    <property type="match status" value="2"/>
</dbReference>
<dbReference type="InterPro" id="IPR011047">
    <property type="entry name" value="Quinoprotein_ADH-like_sf"/>
</dbReference>
<organism evidence="2 3">
    <name type="scientific">Methanocaldococcus vulcanius (strain ATCC 700851 / DSM 12094 / M7)</name>
    <name type="common">Methanococcus vulcanius</name>
    <dbReference type="NCBI Taxonomy" id="579137"/>
    <lineage>
        <taxon>Archaea</taxon>
        <taxon>Methanobacteriati</taxon>
        <taxon>Methanobacteriota</taxon>
        <taxon>Methanomada group</taxon>
        <taxon>Methanococci</taxon>
        <taxon>Methanococcales</taxon>
        <taxon>Methanocaldococcaceae</taxon>
        <taxon>Methanocaldococcus</taxon>
    </lineage>
</organism>
<dbReference type="OrthoDB" id="66122at2157"/>
<keyword evidence="3" id="KW-1185">Reference proteome</keyword>
<dbReference type="GeneID" id="8512344"/>
<dbReference type="RefSeq" id="WP_012819437.1">
    <property type="nucleotide sequence ID" value="NC_013407.1"/>
</dbReference>
<dbReference type="HOGENOM" id="CLU_671963_0_0_2"/>
<dbReference type="eggNOG" id="arCOG02491">
    <property type="taxonomic scope" value="Archaea"/>
</dbReference>
<dbReference type="STRING" id="579137.Metvu_0018"/>
<feature type="transmembrane region" description="Helical" evidence="1">
    <location>
        <begin position="387"/>
        <end position="407"/>
    </location>
</feature>
<keyword evidence="1" id="KW-0472">Membrane</keyword>
<sequence length="409" mass="46192">MEFIFKNSIKIFLILLVLLVVSAKITPEWLVDCNYYGGVLSATPDLSCIVVGSNEGISDCWGIYFYNRNGTLMGYYNFSNFGHIDDLKISSDGKYIITAVKSTYKFGIRREYVCVFNNKGDLLKKYRIDIGNAKLSISSGGKYILVGVGRHACLLDRNKGVLWNYEAEDTISSVDTAKNGRYFVVGSRDGNIYFFNRSGLLWKYQTDGCVESVSINSNMGFICAGGDDWELYLLNYSGNLIKKKHLKYIPLYVKLTNSGNVIVECGEILLCLNKNLTPLWRYEIDAYEGMDIAITPDGKYIAFYDDDTSCSYISEKVGLYMINGSNGKVLWEYPSKYFSGEVEISSDGRYVVALSYKKLYLFDNQKCIENFSPEMRDNGEEKIVIEYGGIVIAVLLTILIIVVYSMGRK</sequence>
<dbReference type="KEGG" id="mvu:Metvu_0018"/>
<dbReference type="SUPFAM" id="SSF50998">
    <property type="entry name" value="Quinoprotein alcohol dehydrogenase-like"/>
    <property type="match status" value="1"/>
</dbReference>
<accession>C9RE89</accession>
<evidence type="ECO:0000313" key="2">
    <source>
        <dbReference type="EMBL" id="ACX71891.1"/>
    </source>
</evidence>
<keyword evidence="1" id="KW-1133">Transmembrane helix</keyword>
<gene>
    <name evidence="2" type="ordered locus">Metvu_0018</name>
</gene>
<dbReference type="EMBL" id="CP001787">
    <property type="protein sequence ID" value="ACX71891.1"/>
    <property type="molecule type" value="Genomic_DNA"/>
</dbReference>
<evidence type="ECO:0000256" key="1">
    <source>
        <dbReference type="SAM" id="Phobius"/>
    </source>
</evidence>
<dbReference type="Gene3D" id="2.130.10.10">
    <property type="entry name" value="YVTN repeat-like/Quinoprotein amine dehydrogenase"/>
    <property type="match status" value="1"/>
</dbReference>
<name>C9RE89_METVM</name>
<dbReference type="InterPro" id="IPR001680">
    <property type="entry name" value="WD40_rpt"/>
</dbReference>
<dbReference type="Proteomes" id="UP000002063">
    <property type="component" value="Chromosome"/>
</dbReference>
<proteinExistence type="predicted"/>
<dbReference type="AlphaFoldDB" id="C9RE89"/>
<protein>
    <submittedName>
        <fullName evidence="2">WD40 repeat, subgroup</fullName>
    </submittedName>
</protein>
<reference evidence="2" key="1">
    <citation type="submission" date="2009-10" db="EMBL/GenBank/DDBJ databases">
        <title>Complete sequence of chromosome of Methanocaldococcus vulcanius M7.</title>
        <authorList>
            <consortium name="US DOE Joint Genome Institute"/>
            <person name="Lucas S."/>
            <person name="Copeland A."/>
            <person name="Lapidus A."/>
            <person name="Glavina del Rio T."/>
            <person name="Dalin E."/>
            <person name="Tice H."/>
            <person name="Bruce D."/>
            <person name="Goodwin L."/>
            <person name="Pitluck S."/>
            <person name="Lcollab F.I."/>
            <person name="Brettin T."/>
            <person name="Detter J.C."/>
            <person name="Han C."/>
            <person name="Tapia R."/>
            <person name="Kuske C.R."/>
            <person name="Schmutz J."/>
            <person name="Larimer F."/>
            <person name="Land M."/>
            <person name="Hauser L."/>
            <person name="Kyrpides N."/>
            <person name="Ovchinikova G."/>
            <person name="Sieprawska-Lupa M."/>
            <person name="Whitman W.B."/>
            <person name="Woyke T."/>
        </authorList>
    </citation>
    <scope>NUCLEOTIDE SEQUENCE [LARGE SCALE GENOMIC DNA]</scope>
    <source>
        <strain evidence="2">M7</strain>
    </source>
</reference>
<keyword evidence="1" id="KW-0812">Transmembrane</keyword>
<dbReference type="Pfam" id="PF00400">
    <property type="entry name" value="WD40"/>
    <property type="match status" value="1"/>
</dbReference>
<evidence type="ECO:0000313" key="3">
    <source>
        <dbReference type="Proteomes" id="UP000002063"/>
    </source>
</evidence>